<dbReference type="SUPFAM" id="SSF56672">
    <property type="entry name" value="DNA/RNA polymerases"/>
    <property type="match status" value="1"/>
</dbReference>
<dbReference type="PANTHER" id="PTHR11439">
    <property type="entry name" value="GAG-POL-RELATED RETROTRANSPOSON"/>
    <property type="match status" value="1"/>
</dbReference>
<comment type="caution">
    <text evidence="3">The sequence shown here is derived from an EMBL/GenBank/DDBJ whole genome shotgun (WGS) entry which is preliminary data.</text>
</comment>
<protein>
    <submittedName>
        <fullName evidence="3">RE2 protein</fullName>
    </submittedName>
</protein>
<feature type="domain" description="Reverse transcriptase Ty1/copia-type" evidence="2">
    <location>
        <begin position="1146"/>
        <end position="1404"/>
    </location>
</feature>
<dbReference type="InterPro" id="IPR012337">
    <property type="entry name" value="RNaseH-like_sf"/>
</dbReference>
<proteinExistence type="predicted"/>
<dbReference type="EMBL" id="CAJNDS010002482">
    <property type="protein sequence ID" value="CAE7493604.1"/>
    <property type="molecule type" value="Genomic_DNA"/>
</dbReference>
<evidence type="ECO:0000313" key="4">
    <source>
        <dbReference type="Proteomes" id="UP000604046"/>
    </source>
</evidence>
<feature type="compositionally biased region" description="Low complexity" evidence="1">
    <location>
        <begin position="1730"/>
        <end position="1741"/>
    </location>
</feature>
<feature type="region of interest" description="Disordered" evidence="1">
    <location>
        <begin position="89"/>
        <end position="132"/>
    </location>
</feature>
<feature type="region of interest" description="Disordered" evidence="1">
    <location>
        <begin position="1"/>
        <end position="71"/>
    </location>
</feature>
<evidence type="ECO:0000256" key="1">
    <source>
        <dbReference type="SAM" id="MobiDB-lite"/>
    </source>
</evidence>
<dbReference type="GO" id="GO:0003676">
    <property type="term" value="F:nucleic acid binding"/>
    <property type="evidence" value="ECO:0007669"/>
    <property type="project" value="InterPro"/>
</dbReference>
<keyword evidence="4" id="KW-1185">Reference proteome</keyword>
<dbReference type="CDD" id="cd09272">
    <property type="entry name" value="RNase_HI_RT_Ty1"/>
    <property type="match status" value="1"/>
</dbReference>
<feature type="compositionally biased region" description="Basic residues" evidence="1">
    <location>
        <begin position="1"/>
        <end position="11"/>
    </location>
</feature>
<feature type="compositionally biased region" description="Low complexity" evidence="1">
    <location>
        <begin position="444"/>
        <end position="470"/>
    </location>
</feature>
<evidence type="ECO:0000313" key="3">
    <source>
        <dbReference type="EMBL" id="CAE7493604.1"/>
    </source>
</evidence>
<dbReference type="Pfam" id="PF07727">
    <property type="entry name" value="RVT_2"/>
    <property type="match status" value="1"/>
</dbReference>
<accession>A0A812SUV0</accession>
<dbReference type="InterPro" id="IPR043502">
    <property type="entry name" value="DNA/RNA_pol_sf"/>
</dbReference>
<feature type="region of interest" description="Disordered" evidence="1">
    <location>
        <begin position="427"/>
        <end position="470"/>
    </location>
</feature>
<evidence type="ECO:0000259" key="2">
    <source>
        <dbReference type="Pfam" id="PF07727"/>
    </source>
</evidence>
<name>A0A812SUV0_9DINO</name>
<sequence>MDSFTRQRRGSGGRDIEVPAGASEPDYQAALGQEDSEQQPAPVRLGEMSPGMLEQGGVPAEPETPANLFVASPFHSEKVKSEVELLRSRPATLDDDGRRAGIDYDEAALGDSSFLSGGREPDYSLAGHGSRGGAPKLARVEIAGEHAVEQSGEAEEQKPGIVEVQPETGRGWEITGKGRGANPRDGSASTFAGEKPGASDARELIPDSGFSRMEQMMLQVMQENAALRQRLEAVESQSSGLSGGTCVTALEAQVSSPMSFAGNVQSCVAAPRENRLVQMPSAFPGNDFQGYLAGVEDFARGEKGIPSQGVPGSSPTVAEGISSFSAPGAFPEEPAKYIIDLPKLAAADLTTSAVTCGNWLAQTRQVFAGLSPSASVWFSSVEGAANASYQRWLVADPLERLALDPSTVVAHYDAVKYQRVESRAAERESLAMTVESPPDKKARAAAAAAAAAKAPDPKLPSTSASSQTPSPTVAAVFGEADAGKGKVGAWLVVRADTTGRTVRLSQQSSDRNSEASSASGAKEALFAEAAKLLQGASAKVLRVGEWNIDETWLCSAVSASNLEYALIDSGATNALRFACSEELRGAESIRVDLASGVTELHVNEYGTLLSPVDCQLILPAGYLVSMGYRLKKWKGSVRHMGCRQRSHWRSRITTLYSLSVDIAGPFKDGRSFDPIASGRDRGRGYKYFIAAAYSIPLSPELRPDLSPPDDLAEYCPSECEQEAAGVGPIADEASEDCSEWLDGVHEQLLALIYRGTLQTGQKRLESFGYPVHRYFADRAKELRSHALIQWLRERGIRASFTAGEDPAGNKAEVSVQRLKQDARKLLRVADLPIEFWPFAILHASQRHFVQMAEALGVGQAVLLPFGVWLHARKRLKSGHKKHWETRTDGSEQRVLLTNTVYPVDPLTVDGTTVKLLFGDSGVWLGNKLETGDYSTVEALEDRWVIAAYAPRGTWKILNEYARELESLGFDSKGLDHLFAAERASISKFNAEGDEDLTSEGLWEVEFPCEVLKPGWREHVLRNHLSSALACKALVKELSCFGNDDVGYELIRTLKSVECQREWYEGLLWDDFVRNSGSMLKALNQDVPLNPEDQTSPAEAFLQTRTVSLAEAKGELVLWIPSATEEVVSLEQTNEAVERIVVSDIERLIQEGKRVTQVPGKAVLTRKAGVGKRRFRCVACGNYIPTGSPDSNNLYASGVESLTVRTALGFAAYRGWAALSADIRTAFLHAPLDGELESEEIIIVRPPSILVDMKILSPNHRWRVRKALYGLRQAPLAWARFRDKSLRVLTFQCDGAWYALQQGVSDDSLWFITKSEIAEDDTERWHGILIIYVDDLLGFASSVILSALFDEIQKLWKLSEPEWIREEAATKFCGLEIQALQRGGYRISQVSYLQELFARYDVTSSASAPLSNWTDPENEQQVQLETVRKAQALTGALLWASSKTRPDIAFAVSKLGQYAVKAPSIVIESGHQILRYLYGTADLWLEYQKPSDNSWLDAPVPRTLNTLELYTDASHAPNGGRSCQAMVILWGGNVLCWESCRQPFVTLSSTEAELVAVTAGIVAAESIGGIIEEMIESDITVSALCDNQAAVRLSSSFGSQGSVSPRTLAGLALVAVLSGDGSEQFSETELLEAQRKLQVPPSGVESLTVRTALSLAAYRGLAASSADVRAAFLHAPLNGQPESEEIVTAQSPSISVLNLLDLEDDPTPDDRPHRAVSPRVPVEGQFFLGEGWSSSESESGDSTTEPSIFSVSSGDAAVDEEVWVIHDAEARLAQADEPQPLGVNFRAEHEVLIGTYADDEVSIALQGWSQAEVETIVTGLNEGEWTSDRRWVVLLYVLWLVLGGILPSSAEVVTYGDEPVSFGRWDEPTGSSTGVGDVCLEDEQGSSSEEAGSWDWWLWVACVIGIWEIVRALSLRVCRSRKTVQDQAVSAETVPWPLHPGIPHRANILYCYWRAGYVFDVQEYPEAVQSRFYGLLGSHLERRDRDGLSSTDSSD</sequence>
<dbReference type="Gene3D" id="3.30.420.10">
    <property type="entry name" value="Ribonuclease H-like superfamily/Ribonuclease H"/>
    <property type="match status" value="1"/>
</dbReference>
<reference evidence="3" key="1">
    <citation type="submission" date="2021-02" db="EMBL/GenBank/DDBJ databases">
        <authorList>
            <person name="Dougan E. K."/>
            <person name="Rhodes N."/>
            <person name="Thang M."/>
            <person name="Chan C."/>
        </authorList>
    </citation>
    <scope>NUCLEOTIDE SEQUENCE</scope>
</reference>
<gene>
    <name evidence="3" type="primary">RE2</name>
    <name evidence="3" type="ORF">SNAT2548_LOCUS27653</name>
</gene>
<dbReference type="InterPro" id="IPR013103">
    <property type="entry name" value="RVT_2"/>
</dbReference>
<dbReference type="InterPro" id="IPR036397">
    <property type="entry name" value="RNaseH_sf"/>
</dbReference>
<dbReference type="SUPFAM" id="SSF53098">
    <property type="entry name" value="Ribonuclease H-like"/>
    <property type="match status" value="1"/>
</dbReference>
<feature type="region of interest" description="Disordered" evidence="1">
    <location>
        <begin position="169"/>
        <end position="203"/>
    </location>
</feature>
<organism evidence="3 4">
    <name type="scientific">Symbiodinium natans</name>
    <dbReference type="NCBI Taxonomy" id="878477"/>
    <lineage>
        <taxon>Eukaryota</taxon>
        <taxon>Sar</taxon>
        <taxon>Alveolata</taxon>
        <taxon>Dinophyceae</taxon>
        <taxon>Suessiales</taxon>
        <taxon>Symbiodiniaceae</taxon>
        <taxon>Symbiodinium</taxon>
    </lineage>
</organism>
<feature type="region of interest" description="Disordered" evidence="1">
    <location>
        <begin position="1730"/>
        <end position="1749"/>
    </location>
</feature>
<dbReference type="Proteomes" id="UP000604046">
    <property type="component" value="Unassembled WGS sequence"/>
</dbReference>